<dbReference type="AlphaFoldDB" id="A0A4Y3W843"/>
<dbReference type="Gene3D" id="3.30.2400.10">
    <property type="entry name" value="Major capsid protein gp5"/>
    <property type="match status" value="1"/>
</dbReference>
<accession>A0A4Y3W843</accession>
<evidence type="ECO:0000256" key="1">
    <source>
        <dbReference type="ARBA" id="ARBA00004328"/>
    </source>
</evidence>
<dbReference type="SUPFAM" id="SSF56563">
    <property type="entry name" value="Major capsid protein gp5"/>
    <property type="match status" value="1"/>
</dbReference>
<dbReference type="Pfam" id="PF05065">
    <property type="entry name" value="Phage_capsid"/>
    <property type="match status" value="1"/>
</dbReference>
<dbReference type="OrthoDB" id="9786516at2"/>
<evidence type="ECO:0000313" key="4">
    <source>
        <dbReference type="Proteomes" id="UP000318825"/>
    </source>
</evidence>
<dbReference type="InterPro" id="IPR024455">
    <property type="entry name" value="Phage_capsid"/>
</dbReference>
<evidence type="ECO:0000259" key="2">
    <source>
        <dbReference type="Pfam" id="PF05065"/>
    </source>
</evidence>
<dbReference type="EMBL" id="BJNF01000026">
    <property type="protein sequence ID" value="GEC15162.1"/>
    <property type="molecule type" value="Genomic_DNA"/>
</dbReference>
<protein>
    <submittedName>
        <fullName evidence="3">Phage capsid protein</fullName>
    </submittedName>
</protein>
<organism evidence="3 4">
    <name type="scientific">Nitrobacter winogradskyi</name>
    <name type="common">Nitrobacter agilis</name>
    <dbReference type="NCBI Taxonomy" id="913"/>
    <lineage>
        <taxon>Bacteria</taxon>
        <taxon>Pseudomonadati</taxon>
        <taxon>Pseudomonadota</taxon>
        <taxon>Alphaproteobacteria</taxon>
        <taxon>Hyphomicrobiales</taxon>
        <taxon>Nitrobacteraceae</taxon>
        <taxon>Nitrobacter</taxon>
    </lineage>
</organism>
<reference evidence="3 4" key="1">
    <citation type="submission" date="2019-06" db="EMBL/GenBank/DDBJ databases">
        <title>Whole genome shotgun sequence of Nitrobacter winogradskyi NBRC 14297.</title>
        <authorList>
            <person name="Hosoyama A."/>
            <person name="Uohara A."/>
            <person name="Ohji S."/>
            <person name="Ichikawa N."/>
        </authorList>
    </citation>
    <scope>NUCLEOTIDE SEQUENCE [LARGE SCALE GENOMIC DNA]</scope>
    <source>
        <strain evidence="3 4">NBRC 14297</strain>
    </source>
</reference>
<dbReference type="NCBIfam" id="TIGR01554">
    <property type="entry name" value="major_cap_HK97"/>
    <property type="match status" value="1"/>
</dbReference>
<comment type="subcellular location">
    <subcellularLocation>
        <location evidence="1">Virion</location>
    </subcellularLocation>
</comment>
<gene>
    <name evidence="3" type="ORF">NWI01_10540</name>
</gene>
<name>A0A4Y3W843_NITWI</name>
<dbReference type="Proteomes" id="UP000318825">
    <property type="component" value="Unassembled WGS sequence"/>
</dbReference>
<comment type="caution">
    <text evidence="3">The sequence shown here is derived from an EMBL/GenBank/DDBJ whole genome shotgun (WGS) entry which is preliminary data.</text>
</comment>
<sequence length="427" mass="46446">MDPELKKLLDEQGATFAAFKSANDEMQAEIKKLGAADATTVEKVEKLNAALDKIQDEAKKRADDIETKLNRISLGGGSDADKDEIKAAAQFGAERGEQVDLEGYRAYKAGFVAYMRKGERLSMDERKAMSVGSDPDGGYTVVPDVSGRMIKRVYETTPMRQVASVVTIGTDRLEGFNDLGEGTAGWVGETPARPATGTPQLGKWEIPVHELYAFPQVTQKLLDDSMFNIESWLADKTADKFARTENAAFLNGTGVGQPRGLLTYPTAATADASRAWGTFQHILTGTDGSFGTNLNGADKLIDLVYSLKSKYRQNANFMMSRATLAGIRKLKDGQGGYVWQPSLSALSGGTVLGFNVVEGEDMPVMAQDSLSLAFGDFREAYQIVDRVGIRVLRDVLTNKPYVGFYTTKRVGGDAISFEAVKFLKFGD</sequence>
<dbReference type="RefSeq" id="WP_141382900.1">
    <property type="nucleotide sequence ID" value="NZ_BJNF01000026.1"/>
</dbReference>
<evidence type="ECO:0000313" key="3">
    <source>
        <dbReference type="EMBL" id="GEC15162.1"/>
    </source>
</evidence>
<feature type="domain" description="Phage capsid-like C-terminal" evidence="2">
    <location>
        <begin position="137"/>
        <end position="425"/>
    </location>
</feature>
<dbReference type="InterPro" id="IPR054612">
    <property type="entry name" value="Phage_capsid-like_C"/>
</dbReference>
<dbReference type="Gene3D" id="3.30.2320.10">
    <property type="entry name" value="hypothetical protein PF0899 domain"/>
    <property type="match status" value="1"/>
</dbReference>
<proteinExistence type="predicted"/>